<feature type="transmembrane region" description="Helical" evidence="2">
    <location>
        <begin position="124"/>
        <end position="141"/>
    </location>
</feature>
<reference evidence="3 4" key="1">
    <citation type="submission" date="2012-12" db="EMBL/GenBank/DDBJ databases">
        <title>Genome assembly of Formosa sp. AK20.</title>
        <authorList>
            <person name="Kumar R."/>
            <person name="Khatri I."/>
            <person name="Vaidya B."/>
            <person name="Subramanian S."/>
            <person name="Pinnaka A."/>
        </authorList>
    </citation>
    <scope>NUCLEOTIDE SEQUENCE [LARGE SCALE GENOMIC DNA]</scope>
    <source>
        <strain evidence="3 4">AK20</strain>
    </source>
</reference>
<accession>M7MWK1</accession>
<dbReference type="GeneID" id="98642544"/>
<feature type="coiled-coil region" evidence="1">
    <location>
        <begin position="92"/>
        <end position="119"/>
    </location>
</feature>
<gene>
    <name evidence="3" type="ORF">D778_01373</name>
</gene>
<comment type="caution">
    <text evidence="3">The sequence shown here is derived from an EMBL/GenBank/DDBJ whole genome shotgun (WGS) entry which is preliminary data.</text>
</comment>
<name>M7MWK1_9FLAO</name>
<sequence>MDKKKGNTIYSFLKLLNKETDMVFAQISDIEFDATNDGEIVDYIRENDLIRSKKGEFSYDALVYITQNGRNILEYNSWEDYIESKNKSIKKSYKKENERQELKDEIDRLTKVNLELQNKHLKRYIIYSIISFILGGILTNLKDIFQLLNLQ</sequence>
<dbReference type="AlphaFoldDB" id="M7MWK1"/>
<evidence type="ECO:0000256" key="2">
    <source>
        <dbReference type="SAM" id="Phobius"/>
    </source>
</evidence>
<evidence type="ECO:0000256" key="1">
    <source>
        <dbReference type="SAM" id="Coils"/>
    </source>
</evidence>
<evidence type="ECO:0000313" key="4">
    <source>
        <dbReference type="Proteomes" id="UP000012024"/>
    </source>
</evidence>
<keyword evidence="2" id="KW-1133">Transmembrane helix</keyword>
<keyword evidence="1" id="KW-0175">Coiled coil</keyword>
<keyword evidence="2" id="KW-0472">Membrane</keyword>
<dbReference type="PATRIC" id="fig|1137281.3.peg.2730"/>
<proteinExistence type="predicted"/>
<dbReference type="RefSeq" id="WP_007651656.1">
    <property type="nucleotide sequence ID" value="NZ_ANLA01000025.1"/>
</dbReference>
<evidence type="ECO:0000313" key="3">
    <source>
        <dbReference type="EMBL" id="EMQ93874.1"/>
    </source>
</evidence>
<organism evidence="3 4">
    <name type="scientific">Xanthomarina gelatinilytica</name>
    <dbReference type="NCBI Taxonomy" id="1137281"/>
    <lineage>
        <taxon>Bacteria</taxon>
        <taxon>Pseudomonadati</taxon>
        <taxon>Bacteroidota</taxon>
        <taxon>Flavobacteriia</taxon>
        <taxon>Flavobacteriales</taxon>
        <taxon>Flavobacteriaceae</taxon>
        <taxon>Xanthomarina</taxon>
    </lineage>
</organism>
<keyword evidence="4" id="KW-1185">Reference proteome</keyword>
<dbReference type="Proteomes" id="UP000012024">
    <property type="component" value="Unassembled WGS sequence"/>
</dbReference>
<protein>
    <submittedName>
        <fullName evidence="3">Uncharacterized protein</fullName>
    </submittedName>
</protein>
<dbReference type="OrthoDB" id="1454796at2"/>
<dbReference type="EMBL" id="ANLA01000025">
    <property type="protein sequence ID" value="EMQ93874.1"/>
    <property type="molecule type" value="Genomic_DNA"/>
</dbReference>
<keyword evidence="2" id="KW-0812">Transmembrane</keyword>